<feature type="domain" description="Mur ligase C-terminal" evidence="4">
    <location>
        <begin position="335"/>
        <end position="461"/>
    </location>
</feature>
<feature type="modified residue" description="N6-carboxylysine" evidence="2">
    <location>
        <position position="220"/>
    </location>
</feature>
<accession>A0A9D1TRE8</accession>
<dbReference type="PANTHER" id="PTHR23135">
    <property type="entry name" value="MUR LIGASE FAMILY MEMBER"/>
    <property type="match status" value="1"/>
</dbReference>
<feature type="binding site" evidence="2">
    <location>
        <begin position="153"/>
        <end position="154"/>
    </location>
    <ligand>
        <name>UDP-N-acetyl-alpha-D-muramoyl-L-alanyl-D-glutamate</name>
        <dbReference type="ChEBI" id="CHEBI:83900"/>
    </ligand>
</feature>
<feature type="binding site" evidence="2">
    <location>
        <begin position="111"/>
        <end position="117"/>
    </location>
    <ligand>
        <name>ATP</name>
        <dbReference type="ChEBI" id="CHEBI:30616"/>
    </ligand>
</feature>
<feature type="domain" description="Mur ligase central" evidence="5">
    <location>
        <begin position="109"/>
        <end position="314"/>
    </location>
</feature>
<dbReference type="HAMAP" id="MF_00208">
    <property type="entry name" value="MurE"/>
    <property type="match status" value="1"/>
</dbReference>
<evidence type="ECO:0000313" key="6">
    <source>
        <dbReference type="EMBL" id="HIW01416.1"/>
    </source>
</evidence>
<keyword evidence="2 3" id="KW-0573">Peptidoglycan synthesis</keyword>
<evidence type="ECO:0000313" key="7">
    <source>
        <dbReference type="Proteomes" id="UP000886752"/>
    </source>
</evidence>
<keyword evidence="2" id="KW-0963">Cytoplasm</keyword>
<dbReference type="NCBIfam" id="TIGR01085">
    <property type="entry name" value="murE"/>
    <property type="match status" value="1"/>
</dbReference>
<dbReference type="GO" id="GO:0009252">
    <property type="term" value="P:peptidoglycan biosynthetic process"/>
    <property type="evidence" value="ECO:0007669"/>
    <property type="project" value="UniProtKB-UniRule"/>
</dbReference>
<dbReference type="PANTHER" id="PTHR23135:SF4">
    <property type="entry name" value="UDP-N-ACETYLMURAMOYL-L-ALANYL-D-GLUTAMATE--2,6-DIAMINOPIMELATE LIGASE MURE HOMOLOG, CHLOROPLASTIC"/>
    <property type="match status" value="1"/>
</dbReference>
<dbReference type="InterPro" id="IPR036565">
    <property type="entry name" value="Mur-like_cat_sf"/>
</dbReference>
<dbReference type="Pfam" id="PF02875">
    <property type="entry name" value="Mur_ligase_C"/>
    <property type="match status" value="1"/>
</dbReference>
<dbReference type="InterPro" id="IPR013221">
    <property type="entry name" value="Mur_ligase_cen"/>
</dbReference>
<dbReference type="NCBIfam" id="NF001126">
    <property type="entry name" value="PRK00139.1-4"/>
    <property type="match status" value="1"/>
</dbReference>
<comment type="similarity">
    <text evidence="1 2">Belongs to the MurCDEF family. MurE subfamily.</text>
</comment>
<comment type="function">
    <text evidence="2">Catalyzes the addition of meso-diaminopimelic acid to the nucleotide precursor UDP-N-acetylmuramoyl-L-alanyl-D-glutamate (UMAG) in the biosynthesis of bacterial cell-wall peptidoglycan.</text>
</comment>
<dbReference type="Gene3D" id="3.90.190.20">
    <property type="entry name" value="Mur ligase, C-terminal domain"/>
    <property type="match status" value="1"/>
</dbReference>
<comment type="caution">
    <text evidence="6">The sequence shown here is derived from an EMBL/GenBank/DDBJ whole genome shotgun (WGS) entry which is preliminary data.</text>
</comment>
<evidence type="ECO:0000256" key="2">
    <source>
        <dbReference type="HAMAP-Rule" id="MF_00208"/>
    </source>
</evidence>
<dbReference type="InterPro" id="IPR005761">
    <property type="entry name" value="UDP-N-AcMur-Glu-dNH2Pim_ligase"/>
</dbReference>
<organism evidence="6 7">
    <name type="scientific">Candidatus Desulfovibrio intestinipullorum</name>
    <dbReference type="NCBI Taxonomy" id="2838536"/>
    <lineage>
        <taxon>Bacteria</taxon>
        <taxon>Pseudomonadati</taxon>
        <taxon>Thermodesulfobacteriota</taxon>
        <taxon>Desulfovibrionia</taxon>
        <taxon>Desulfovibrionales</taxon>
        <taxon>Desulfovibrionaceae</taxon>
        <taxon>Desulfovibrio</taxon>
    </lineage>
</organism>
<feature type="short sequence motif" description="Meso-diaminopimelate recognition motif" evidence="2">
    <location>
        <begin position="408"/>
        <end position="411"/>
    </location>
</feature>
<dbReference type="EC" id="6.3.2.13" evidence="2"/>
<sequence>MRELSYGALRKQVGLGLAVTADSRTVQTGCVFVAVQGASEDGTRYVSQAVEKGAGFVLLAETLRDSELARSAEDQGACCVFHENPRYALSELASDHYHTLTTPLTILAVTGTNGKTTCAYLLEQLFSAMGKKVGVLGTVSYRWPGHCEPAPLTTPGPLEVHASLAAMASAGAEVCIMEVSSHALAQDRVRHVPFAGACFTNLTQDHLDFHGNMEDYFAAKALLFTQTPKLTKAVATNAEDAYGLRLQKLCPQAWTYGFCPAPAGCDPARHLQAELLEHGTSGVGIRMHAGDRTWELHSPLIGRFNADNLLTVQALGLALGITDFQALEGFAGVPGRLERVDNARNLHVFVDYAHTPDALVNVLQALRGAGFKRIVTVFGCGGNRDRAKRPLMGEAVARYSDVAVLTSDNPRFEKPADILADVMPGLATAKEVLVDEDRASATAKALELLGPDDCLLIAGKGHEDYQIVNGVKRHYSDQETVRTLLGA</sequence>
<comment type="catalytic activity">
    <reaction evidence="2">
        <text>UDP-N-acetyl-alpha-D-muramoyl-L-alanyl-D-glutamate + meso-2,6-diaminopimelate + ATP = UDP-N-acetyl-alpha-D-muramoyl-L-alanyl-gamma-D-glutamyl-meso-2,6-diaminopimelate + ADP + phosphate + H(+)</text>
        <dbReference type="Rhea" id="RHEA:23676"/>
        <dbReference type="ChEBI" id="CHEBI:15378"/>
        <dbReference type="ChEBI" id="CHEBI:30616"/>
        <dbReference type="ChEBI" id="CHEBI:43474"/>
        <dbReference type="ChEBI" id="CHEBI:57791"/>
        <dbReference type="ChEBI" id="CHEBI:83900"/>
        <dbReference type="ChEBI" id="CHEBI:83905"/>
        <dbReference type="ChEBI" id="CHEBI:456216"/>
        <dbReference type="EC" id="6.3.2.13"/>
    </reaction>
</comment>
<feature type="binding site" evidence="2">
    <location>
        <position position="384"/>
    </location>
    <ligand>
        <name>meso-2,6-diaminopimelate</name>
        <dbReference type="ChEBI" id="CHEBI:57791"/>
    </ligand>
</feature>
<feature type="binding site" evidence="2">
    <location>
        <position position="180"/>
    </location>
    <ligand>
        <name>UDP-N-acetyl-alpha-D-muramoyl-L-alanyl-D-glutamate</name>
        <dbReference type="ChEBI" id="CHEBI:83900"/>
    </ligand>
</feature>
<feature type="binding site" evidence="2">
    <location>
        <position position="186"/>
    </location>
    <ligand>
        <name>UDP-N-acetyl-alpha-D-muramoyl-L-alanyl-D-glutamate</name>
        <dbReference type="ChEBI" id="CHEBI:83900"/>
    </ligand>
</feature>
<dbReference type="InterPro" id="IPR035911">
    <property type="entry name" value="MurE/MurF_N"/>
</dbReference>
<dbReference type="Proteomes" id="UP000886752">
    <property type="component" value="Unassembled WGS sequence"/>
</dbReference>
<keyword evidence="2 6" id="KW-0436">Ligase</keyword>
<keyword evidence="2 3" id="KW-0132">Cell division</keyword>
<dbReference type="Gene3D" id="3.40.1390.10">
    <property type="entry name" value="MurE/MurF, N-terminal domain"/>
    <property type="match status" value="1"/>
</dbReference>
<dbReference type="GO" id="GO:0008360">
    <property type="term" value="P:regulation of cell shape"/>
    <property type="evidence" value="ECO:0007669"/>
    <property type="project" value="UniProtKB-KW"/>
</dbReference>
<feature type="binding site" evidence="2">
    <location>
        <begin position="408"/>
        <end position="411"/>
    </location>
    <ligand>
        <name>meso-2,6-diaminopimelate</name>
        <dbReference type="ChEBI" id="CHEBI:57791"/>
    </ligand>
</feature>
<dbReference type="InterPro" id="IPR004101">
    <property type="entry name" value="Mur_ligase_C"/>
</dbReference>
<dbReference type="Pfam" id="PF08245">
    <property type="entry name" value="Mur_ligase_M"/>
    <property type="match status" value="1"/>
</dbReference>
<dbReference type="GO" id="GO:0051301">
    <property type="term" value="P:cell division"/>
    <property type="evidence" value="ECO:0007669"/>
    <property type="project" value="UniProtKB-KW"/>
</dbReference>
<dbReference type="GO" id="GO:0005524">
    <property type="term" value="F:ATP binding"/>
    <property type="evidence" value="ECO:0007669"/>
    <property type="project" value="UniProtKB-UniRule"/>
</dbReference>
<keyword evidence="2 3" id="KW-0961">Cell wall biogenesis/degradation</keyword>
<dbReference type="Gene3D" id="3.40.1190.10">
    <property type="entry name" value="Mur-like, catalytic domain"/>
    <property type="match status" value="1"/>
</dbReference>
<dbReference type="SUPFAM" id="SSF53244">
    <property type="entry name" value="MurD-like peptide ligases, peptide-binding domain"/>
    <property type="match status" value="1"/>
</dbReference>
<keyword evidence="2" id="KW-0547">Nucleotide-binding</keyword>
<comment type="subcellular location">
    <subcellularLocation>
        <location evidence="2 3">Cytoplasm</location>
    </subcellularLocation>
</comment>
<evidence type="ECO:0000259" key="5">
    <source>
        <dbReference type="Pfam" id="PF08245"/>
    </source>
</evidence>
<dbReference type="SUPFAM" id="SSF53623">
    <property type="entry name" value="MurD-like peptide ligases, catalytic domain"/>
    <property type="match status" value="1"/>
</dbReference>
<dbReference type="InterPro" id="IPR036615">
    <property type="entry name" value="Mur_ligase_C_dom_sf"/>
</dbReference>
<keyword evidence="2 3" id="KW-0131">Cell cycle</keyword>
<name>A0A9D1TRE8_9BACT</name>
<comment type="PTM">
    <text evidence="2">Carboxylation is probably crucial for Mg(2+) binding and, consequently, for the gamma-phosphate positioning of ATP.</text>
</comment>
<feature type="binding site" evidence="2">
    <location>
        <position position="188"/>
    </location>
    <ligand>
        <name>UDP-N-acetyl-alpha-D-muramoyl-L-alanyl-D-glutamate</name>
        <dbReference type="ChEBI" id="CHEBI:83900"/>
    </ligand>
</feature>
<keyword evidence="2 3" id="KW-0133">Cell shape</keyword>
<evidence type="ECO:0000256" key="1">
    <source>
        <dbReference type="ARBA" id="ARBA00005898"/>
    </source>
</evidence>
<evidence type="ECO:0000259" key="4">
    <source>
        <dbReference type="Pfam" id="PF02875"/>
    </source>
</evidence>
<dbReference type="GO" id="GO:0005737">
    <property type="term" value="C:cytoplasm"/>
    <property type="evidence" value="ECO:0007669"/>
    <property type="project" value="UniProtKB-SubCell"/>
</dbReference>
<dbReference type="GO" id="GO:0071555">
    <property type="term" value="P:cell wall organization"/>
    <property type="evidence" value="ECO:0007669"/>
    <property type="project" value="UniProtKB-KW"/>
</dbReference>
<keyword evidence="2" id="KW-0460">Magnesium</keyword>
<dbReference type="GO" id="GO:0000287">
    <property type="term" value="F:magnesium ion binding"/>
    <property type="evidence" value="ECO:0007669"/>
    <property type="project" value="UniProtKB-UniRule"/>
</dbReference>
<evidence type="ECO:0000256" key="3">
    <source>
        <dbReference type="RuleBase" id="RU004135"/>
    </source>
</evidence>
<dbReference type="GO" id="GO:0008765">
    <property type="term" value="F:UDP-N-acetylmuramoylalanyl-D-glutamate-2,6-diaminopimelate ligase activity"/>
    <property type="evidence" value="ECO:0007669"/>
    <property type="project" value="UniProtKB-UniRule"/>
</dbReference>
<comment type="pathway">
    <text evidence="2 3">Cell wall biogenesis; peptidoglycan biosynthesis.</text>
</comment>
<reference evidence="6" key="1">
    <citation type="journal article" date="2021" name="PeerJ">
        <title>Extensive microbial diversity within the chicken gut microbiome revealed by metagenomics and culture.</title>
        <authorList>
            <person name="Gilroy R."/>
            <person name="Ravi A."/>
            <person name="Getino M."/>
            <person name="Pursley I."/>
            <person name="Horton D.L."/>
            <person name="Alikhan N.F."/>
            <person name="Baker D."/>
            <person name="Gharbi K."/>
            <person name="Hall N."/>
            <person name="Watson M."/>
            <person name="Adriaenssens E.M."/>
            <person name="Foster-Nyarko E."/>
            <person name="Jarju S."/>
            <person name="Secka A."/>
            <person name="Antonio M."/>
            <person name="Oren A."/>
            <person name="Chaudhuri R.R."/>
            <person name="La Ragione R."/>
            <person name="Hildebrand F."/>
            <person name="Pallen M.J."/>
        </authorList>
    </citation>
    <scope>NUCLEOTIDE SEQUENCE</scope>
    <source>
        <strain evidence="6">ChiHecec2B26-446</strain>
    </source>
</reference>
<proteinExistence type="inferred from homology"/>
<protein>
    <recommendedName>
        <fullName evidence="2">UDP-N-acetylmuramoyl-L-alanyl-D-glutamate--2,6-diaminopimelate ligase</fullName>
        <ecNumber evidence="2">6.3.2.13</ecNumber>
    </recommendedName>
    <alternativeName>
        <fullName evidence="2">Meso-A2pm-adding enzyme</fullName>
    </alternativeName>
    <alternativeName>
        <fullName evidence="2">Meso-diaminopimelate-adding enzyme</fullName>
    </alternativeName>
    <alternativeName>
        <fullName evidence="2">UDP-MurNAc-L-Ala-D-Glu:meso-diaminopimelate ligase</fullName>
    </alternativeName>
    <alternativeName>
        <fullName evidence="2">UDP-MurNAc-tripeptide synthetase</fullName>
    </alternativeName>
    <alternativeName>
        <fullName evidence="2">UDP-N-acetylmuramyl-tripeptide synthetase</fullName>
    </alternativeName>
</protein>
<comment type="cofactor">
    <cofactor evidence="2">
        <name>Mg(2+)</name>
        <dbReference type="ChEBI" id="CHEBI:18420"/>
    </cofactor>
</comment>
<keyword evidence="2" id="KW-0067">ATP-binding</keyword>
<comment type="caution">
    <text evidence="2">Lacks conserved residue(s) required for the propagation of feature annotation.</text>
</comment>
<gene>
    <name evidence="2" type="primary">murE</name>
    <name evidence="6" type="ORF">H9894_09575</name>
</gene>
<dbReference type="AlphaFoldDB" id="A0A9D1TRE8"/>
<feature type="binding site" evidence="2">
    <location>
        <position position="23"/>
    </location>
    <ligand>
        <name>UDP-N-acetyl-alpha-D-muramoyl-L-alanyl-D-glutamate</name>
        <dbReference type="ChEBI" id="CHEBI:83900"/>
    </ligand>
</feature>
<reference evidence="6" key="2">
    <citation type="submission" date="2021-04" db="EMBL/GenBank/DDBJ databases">
        <authorList>
            <person name="Gilroy R."/>
        </authorList>
    </citation>
    <scope>NUCLEOTIDE SEQUENCE</scope>
    <source>
        <strain evidence="6">ChiHecec2B26-446</strain>
    </source>
</reference>
<feature type="binding site" evidence="2">
    <location>
        <position position="459"/>
    </location>
    <ligand>
        <name>meso-2,6-diaminopimelate</name>
        <dbReference type="ChEBI" id="CHEBI:57791"/>
    </ligand>
</feature>
<feature type="binding site" evidence="2">
    <location>
        <position position="463"/>
    </location>
    <ligand>
        <name>meso-2,6-diaminopimelate</name>
        <dbReference type="ChEBI" id="CHEBI:57791"/>
    </ligand>
</feature>
<dbReference type="SUPFAM" id="SSF63418">
    <property type="entry name" value="MurE/MurF N-terminal domain"/>
    <property type="match status" value="1"/>
</dbReference>
<dbReference type="EMBL" id="DXHV01000080">
    <property type="protein sequence ID" value="HIW01416.1"/>
    <property type="molecule type" value="Genomic_DNA"/>
</dbReference>